<dbReference type="RefSeq" id="WP_405287109.1">
    <property type="nucleotide sequence ID" value="NZ_JBBHLI010000007.1"/>
</dbReference>
<reference evidence="10 11" key="1">
    <citation type="submission" date="2024-02" db="EMBL/GenBank/DDBJ databases">
        <title>A novel Gemmatimonadota bacterium.</title>
        <authorList>
            <person name="Du Z.-J."/>
            <person name="Ye Y.-Q."/>
        </authorList>
    </citation>
    <scope>NUCLEOTIDE SEQUENCE [LARGE SCALE GENOMIC DNA]</scope>
    <source>
        <strain evidence="10 11">DH-20</strain>
    </source>
</reference>
<dbReference type="PANTHER" id="PTHR30572:SF4">
    <property type="entry name" value="ABC TRANSPORTER PERMEASE YTRF"/>
    <property type="match status" value="1"/>
</dbReference>
<comment type="subcellular location">
    <subcellularLocation>
        <location evidence="1">Cell membrane</location>
        <topology evidence="1">Multi-pass membrane protein</topology>
    </subcellularLocation>
</comment>
<feature type="transmembrane region" description="Helical" evidence="7">
    <location>
        <begin position="838"/>
        <end position="859"/>
    </location>
</feature>
<feature type="domain" description="ABC3 transporter permease C-terminal" evidence="8">
    <location>
        <begin position="754"/>
        <end position="867"/>
    </location>
</feature>
<keyword evidence="2" id="KW-1003">Cell membrane</keyword>
<feature type="transmembrane region" description="Helical" evidence="7">
    <location>
        <begin position="96"/>
        <end position="118"/>
    </location>
</feature>
<keyword evidence="4 7" id="KW-1133">Transmembrane helix</keyword>
<dbReference type="InterPro" id="IPR003838">
    <property type="entry name" value="ABC3_permease_C"/>
</dbReference>
<evidence type="ECO:0000259" key="8">
    <source>
        <dbReference type="Pfam" id="PF02687"/>
    </source>
</evidence>
<evidence type="ECO:0000256" key="4">
    <source>
        <dbReference type="ARBA" id="ARBA00022989"/>
    </source>
</evidence>
<keyword evidence="5 7" id="KW-0472">Membrane</keyword>
<evidence type="ECO:0000256" key="5">
    <source>
        <dbReference type="ARBA" id="ARBA00023136"/>
    </source>
</evidence>
<keyword evidence="3 7" id="KW-0812">Transmembrane</keyword>
<feature type="domain" description="MacB-like periplasmic core" evidence="9">
    <location>
        <begin position="498"/>
        <end position="719"/>
    </location>
</feature>
<dbReference type="PANTHER" id="PTHR30572">
    <property type="entry name" value="MEMBRANE COMPONENT OF TRANSPORTER-RELATED"/>
    <property type="match status" value="1"/>
</dbReference>
<comment type="caution">
    <text evidence="10">The sequence shown here is derived from an EMBL/GenBank/DDBJ whole genome shotgun (WGS) entry which is preliminary data.</text>
</comment>
<evidence type="ECO:0000256" key="1">
    <source>
        <dbReference type="ARBA" id="ARBA00004651"/>
    </source>
</evidence>
<comment type="similarity">
    <text evidence="6">Belongs to the ABC-4 integral membrane protein family.</text>
</comment>
<feature type="transmembrane region" description="Helical" evidence="7">
    <location>
        <begin position="489"/>
        <end position="511"/>
    </location>
</feature>
<dbReference type="Pfam" id="PF12704">
    <property type="entry name" value="MacB_PCD"/>
    <property type="match status" value="2"/>
</dbReference>
<keyword evidence="11" id="KW-1185">Reference proteome</keyword>
<evidence type="ECO:0000256" key="3">
    <source>
        <dbReference type="ARBA" id="ARBA00022692"/>
    </source>
</evidence>
<dbReference type="InterPro" id="IPR050250">
    <property type="entry name" value="Macrolide_Exporter_MacB"/>
</dbReference>
<accession>A0ABU9ECP9</accession>
<feature type="transmembrane region" description="Helical" evidence="7">
    <location>
        <begin position="406"/>
        <end position="428"/>
    </location>
</feature>
<feature type="domain" description="ABC3 transporter permease C-terminal" evidence="8">
    <location>
        <begin position="357"/>
        <end position="472"/>
    </location>
</feature>
<name>A0ABU9ECP9_9BACT</name>
<evidence type="ECO:0000313" key="10">
    <source>
        <dbReference type="EMBL" id="MEK9501715.1"/>
    </source>
</evidence>
<gene>
    <name evidence="10" type="ORF">WI372_12050</name>
</gene>
<feature type="transmembrane region" description="Helical" evidence="7">
    <location>
        <begin position="808"/>
        <end position="832"/>
    </location>
</feature>
<evidence type="ECO:0000256" key="2">
    <source>
        <dbReference type="ARBA" id="ARBA00022475"/>
    </source>
</evidence>
<organism evidence="10 11">
    <name type="scientific">Gaopeijia maritima</name>
    <dbReference type="NCBI Taxonomy" id="3119007"/>
    <lineage>
        <taxon>Bacteria</taxon>
        <taxon>Pseudomonadati</taxon>
        <taxon>Gemmatimonadota</taxon>
        <taxon>Longimicrobiia</taxon>
        <taxon>Gaopeijiales</taxon>
        <taxon>Gaopeijiaceae</taxon>
        <taxon>Gaopeijia</taxon>
    </lineage>
</organism>
<dbReference type="EMBL" id="JBBHLI010000007">
    <property type="protein sequence ID" value="MEK9501715.1"/>
    <property type="molecule type" value="Genomic_DNA"/>
</dbReference>
<dbReference type="InterPro" id="IPR017800">
    <property type="entry name" value="ADOP"/>
</dbReference>
<evidence type="ECO:0000256" key="7">
    <source>
        <dbReference type="SAM" id="Phobius"/>
    </source>
</evidence>
<dbReference type="Proteomes" id="UP001484239">
    <property type="component" value="Unassembled WGS sequence"/>
</dbReference>
<feature type="transmembrane region" description="Helical" evidence="7">
    <location>
        <begin position="352"/>
        <end position="375"/>
    </location>
</feature>
<sequence>MGVLRSLLHGLRDWRRSDEIDRELADELEHFYAEAVDDLVRHGAAPEHARRHVRLTYGDAMGAREDVRASHWESAAQDLVADVRLGLRRLRRSPGFTATVAAVLGLGIGAATVIVSVVRPVVFDGLGYPDANQLIAIEDRSDAGQPLAVTFGSFLEFERRTTRFDALAVHGVWQPTLTGGAEPERLEGERVSADFFEVLGVPPRIGPGLDPDEAHEGGAKQVVLSHDLWTRRFDADPRVLERTLELDGVPFAVVGVMPPEFRSVLRTESRIWTHLQYGSATDPNGPEWGHHLGMIGRLGTGVAIESGRAELTEVAARPIPDFPRPNWAAMDNGLIVTPLRSFATADGRGTGLILLGAAGLLLIIACVNLAILLVARGLRRGGELAVRTALGAGRGRLIRQLTVESLLLAGLGGALGLAIAVIGTDSILTGLPASLKGLGSSGLDAGTLAFALVVVLVVGVAGGVIPALAASRGASAAGGVRGSAPAHRVARNLIVSEVALAVVLLVGAGLLTRTMQNLLAEPYGIDPGSTWVMQVRATSVPGGDVEVHQFWDRSLDAVREVPGVRSVATTTQLPLSGDFDAYGVAIQTPGGTGEVAGTAFRYAVSPDYHDLMGIPIRHGRALGRADQADAQPVAVVSASLARGLFGEADPLGREIRLGAGGAAYSIVGVAGDVRQQSLATDVTDAVYVTTHQWRWADRIRWVAVEVADPGVIDSVKRAIWSVNPDQSIGTVETLDRVVRRSEAHRRFVLALVGIFAALAVVLSALGLYGVISAQVADRRREMGIRAALGARQPELVGLVLRRGLGLSLIGIGLGLALAMLASRALATLLFGVTGLDPLTYAAVSGLFLTVAALACWIPARRAAKADPLRSLAAE</sequence>
<evidence type="ECO:0000256" key="6">
    <source>
        <dbReference type="ARBA" id="ARBA00038076"/>
    </source>
</evidence>
<dbReference type="NCBIfam" id="TIGR03434">
    <property type="entry name" value="ADOP"/>
    <property type="match status" value="1"/>
</dbReference>
<protein>
    <submittedName>
        <fullName evidence="10">ADOP family duplicated permease</fullName>
    </submittedName>
</protein>
<feature type="transmembrane region" description="Helical" evidence="7">
    <location>
        <begin position="448"/>
        <end position="469"/>
    </location>
</feature>
<dbReference type="InterPro" id="IPR025857">
    <property type="entry name" value="MacB_PCD"/>
</dbReference>
<proteinExistence type="inferred from homology"/>
<evidence type="ECO:0000313" key="11">
    <source>
        <dbReference type="Proteomes" id="UP001484239"/>
    </source>
</evidence>
<feature type="transmembrane region" description="Helical" evidence="7">
    <location>
        <begin position="747"/>
        <end position="771"/>
    </location>
</feature>
<feature type="domain" description="MacB-like periplasmic core" evidence="9">
    <location>
        <begin position="99"/>
        <end position="313"/>
    </location>
</feature>
<dbReference type="Pfam" id="PF02687">
    <property type="entry name" value="FtsX"/>
    <property type="match status" value="2"/>
</dbReference>
<evidence type="ECO:0000259" key="9">
    <source>
        <dbReference type="Pfam" id="PF12704"/>
    </source>
</evidence>